<gene>
    <name evidence="2" type="ORF">BN860_13542g</name>
</gene>
<evidence type="ECO:0000313" key="2">
    <source>
        <dbReference type="EMBL" id="CDF88578.1"/>
    </source>
</evidence>
<evidence type="ECO:0000256" key="1">
    <source>
        <dbReference type="SAM" id="SignalP"/>
    </source>
</evidence>
<reference evidence="3" key="1">
    <citation type="journal article" date="2013" name="Genome Announc.">
        <title>Genome sequence of the food spoilage yeast Zygosaccharomyces bailii CLIB 213(T).</title>
        <authorList>
            <person name="Galeote V."/>
            <person name="Bigey F."/>
            <person name="Devillers H."/>
            <person name="Neuveglise C."/>
            <person name="Dequin S."/>
        </authorList>
    </citation>
    <scope>NUCLEOTIDE SEQUENCE [LARGE SCALE GENOMIC DNA]</scope>
    <source>
        <strain evidence="3">CLIB 213 / ATCC 58445 / CBS 680 / CCRC 21525 / NBRC 1098 / NCYC 1416 / NRRL Y-2227</strain>
    </source>
</reference>
<dbReference type="EMBL" id="HG316455">
    <property type="protein sequence ID" value="CDF88578.1"/>
    <property type="molecule type" value="Genomic_DNA"/>
</dbReference>
<dbReference type="Proteomes" id="UP000019375">
    <property type="component" value="Unassembled WGS sequence"/>
</dbReference>
<organism evidence="2 3">
    <name type="scientific">Zygosaccharomyces bailii (strain CLIB 213 / ATCC 58445 / CBS 680 / BCRC 21525 / NBRC 1098 / NCYC 1416 / NRRL Y-2227)</name>
    <dbReference type="NCBI Taxonomy" id="1333698"/>
    <lineage>
        <taxon>Eukaryota</taxon>
        <taxon>Fungi</taxon>
        <taxon>Dikarya</taxon>
        <taxon>Ascomycota</taxon>
        <taxon>Saccharomycotina</taxon>
        <taxon>Saccharomycetes</taxon>
        <taxon>Saccharomycetales</taxon>
        <taxon>Saccharomycetaceae</taxon>
        <taxon>Zygosaccharomyces</taxon>
    </lineage>
</organism>
<keyword evidence="1" id="KW-0732">Signal</keyword>
<sequence>MQFSQIVLSAISVAAVAQAQSNNTTASNAAVPQGSFQNVINAGAVGAAAAGALAFLI</sequence>
<protein>
    <submittedName>
        <fullName evidence="2">BN860_13542g1_1</fullName>
    </submittedName>
</protein>
<accession>A0A8J2T4Z0</accession>
<proteinExistence type="predicted"/>
<feature type="signal peptide" evidence="1">
    <location>
        <begin position="1"/>
        <end position="19"/>
    </location>
</feature>
<evidence type="ECO:0000313" key="3">
    <source>
        <dbReference type="Proteomes" id="UP000019375"/>
    </source>
</evidence>
<name>A0A8J2T4Z0_ZYGB2</name>
<feature type="chain" id="PRO_5035259366" evidence="1">
    <location>
        <begin position="20"/>
        <end position="57"/>
    </location>
</feature>
<dbReference type="AlphaFoldDB" id="A0A8J2T4Z0"/>
<keyword evidence="3" id="KW-1185">Reference proteome</keyword>